<keyword evidence="7 10" id="KW-0648">Protein biosynthesis</keyword>
<keyword evidence="16" id="KW-1185">Reference proteome</keyword>
<dbReference type="FunFam" id="3.40.50.300:FF:000019">
    <property type="entry name" value="Translation initiation factor IF-2"/>
    <property type="match status" value="1"/>
</dbReference>
<feature type="compositionally biased region" description="Polar residues" evidence="13">
    <location>
        <begin position="256"/>
        <end position="266"/>
    </location>
</feature>
<dbReference type="InterPro" id="IPR023115">
    <property type="entry name" value="TIF_IF2_dom3"/>
</dbReference>
<feature type="region of interest" description="Disordered" evidence="13">
    <location>
        <begin position="59"/>
        <end position="117"/>
    </location>
</feature>
<comment type="similarity">
    <text evidence="2 10 11">Belongs to the TRAFAC class translation factor GTPase superfamily. Classic translation factor GTPase family. IF-2 subfamily.</text>
</comment>
<dbReference type="PROSITE" id="PS01176">
    <property type="entry name" value="IF2"/>
    <property type="match status" value="1"/>
</dbReference>
<dbReference type="InterPro" id="IPR004161">
    <property type="entry name" value="EFTu-like_2"/>
</dbReference>
<dbReference type="CDD" id="cd01887">
    <property type="entry name" value="IF2_eIF5B"/>
    <property type="match status" value="1"/>
</dbReference>
<dbReference type="GO" id="GO:0003743">
    <property type="term" value="F:translation initiation factor activity"/>
    <property type="evidence" value="ECO:0007669"/>
    <property type="project" value="UniProtKB-UniRule"/>
</dbReference>
<dbReference type="SUPFAM" id="SSF52156">
    <property type="entry name" value="Initiation factor IF2/eIF5b, domain 3"/>
    <property type="match status" value="1"/>
</dbReference>
<dbReference type="NCBIfam" id="TIGR00487">
    <property type="entry name" value="IF-2"/>
    <property type="match status" value="1"/>
</dbReference>
<evidence type="ECO:0000256" key="2">
    <source>
        <dbReference type="ARBA" id="ARBA00007733"/>
    </source>
</evidence>
<feature type="binding site" evidence="10">
    <location>
        <begin position="648"/>
        <end position="652"/>
    </location>
    <ligand>
        <name>GTP</name>
        <dbReference type="ChEBI" id="CHEBI:37565"/>
    </ligand>
</feature>
<dbReference type="EMBL" id="PTRA01000001">
    <property type="protein sequence ID" value="PQA60482.1"/>
    <property type="molecule type" value="Genomic_DNA"/>
</dbReference>
<keyword evidence="8 10" id="KW-0342">GTP-binding</keyword>
<evidence type="ECO:0000256" key="1">
    <source>
        <dbReference type="ARBA" id="ARBA00004496"/>
    </source>
</evidence>
<evidence type="ECO:0000256" key="12">
    <source>
        <dbReference type="RuleBase" id="RU000645"/>
    </source>
</evidence>
<dbReference type="InterPro" id="IPR000795">
    <property type="entry name" value="T_Tr_GTP-bd_dom"/>
</dbReference>
<comment type="function">
    <text evidence="9 10 11">One of the essential components for the initiation of protein synthesis. Protects formylmethionyl-tRNA from spontaneous hydrolysis and promotes its binding to the 30S ribosomal subunits. Also involved in the hydrolysis of GTP during the formation of the 70S ribosomal complex.</text>
</comment>
<dbReference type="Pfam" id="PF03144">
    <property type="entry name" value="GTP_EFTU_D2"/>
    <property type="match status" value="1"/>
</dbReference>
<feature type="compositionally biased region" description="Basic and acidic residues" evidence="13">
    <location>
        <begin position="276"/>
        <end position="302"/>
    </location>
</feature>
<dbReference type="InterPro" id="IPR009000">
    <property type="entry name" value="Transl_B-barrel_sf"/>
</dbReference>
<dbReference type="GO" id="GO:0005525">
    <property type="term" value="F:GTP binding"/>
    <property type="evidence" value="ECO:0007669"/>
    <property type="project" value="UniProtKB-KW"/>
</dbReference>
<dbReference type="InterPro" id="IPR053905">
    <property type="entry name" value="EF-G-like_DII"/>
</dbReference>
<feature type="compositionally biased region" description="Basic and acidic residues" evidence="13">
    <location>
        <begin position="484"/>
        <end position="506"/>
    </location>
</feature>
<dbReference type="InterPro" id="IPR044145">
    <property type="entry name" value="IF2_II"/>
</dbReference>
<comment type="subcellular location">
    <subcellularLocation>
        <location evidence="1 10 12">Cytoplasm</location>
    </subcellularLocation>
</comment>
<evidence type="ECO:0000256" key="10">
    <source>
        <dbReference type="HAMAP-Rule" id="MF_00100"/>
    </source>
</evidence>
<protein>
    <recommendedName>
        <fullName evidence="3 10">Translation initiation factor IF-2</fullName>
    </recommendedName>
</protein>
<dbReference type="PANTHER" id="PTHR43381:SF5">
    <property type="entry name" value="TR-TYPE G DOMAIN-CONTAINING PROTEIN"/>
    <property type="match status" value="1"/>
</dbReference>
<dbReference type="InterPro" id="IPR036925">
    <property type="entry name" value="TIF_IF2_dom3_sf"/>
</dbReference>
<evidence type="ECO:0000256" key="6">
    <source>
        <dbReference type="ARBA" id="ARBA00022741"/>
    </source>
</evidence>
<dbReference type="Gene3D" id="2.40.30.10">
    <property type="entry name" value="Translation factors"/>
    <property type="match status" value="2"/>
</dbReference>
<dbReference type="InterPro" id="IPR015760">
    <property type="entry name" value="TIF_IF2"/>
</dbReference>
<feature type="compositionally biased region" description="Basic and acidic residues" evidence="13">
    <location>
        <begin position="158"/>
        <end position="168"/>
    </location>
</feature>
<evidence type="ECO:0000256" key="13">
    <source>
        <dbReference type="SAM" id="MobiDB-lite"/>
    </source>
</evidence>
<sequence length="1093" mass="119642">MAEEIQTMRLNVAARKINVGMGTIVDRLSAKGFKIDNNPNTKLTGEQLQVLAKEFSAPDLLKEGPKPAEPAATARPKADDDLPLYFRQKSEEAAATPVVEETKPQEPAKEEPRLQGLKVLGKIDLSTGKPVVPAASPAEPAAPALPPAPKVETPAAEKAPDVKPEEPKPQPVAEKPVVPAAAPEPVVEKPVVAEPVKPEPKVEAKVETPAPQPVVTPQPVAEIKPEPTVVATPPVATVVEPASAAKQEPEKKAQTPERTNNSAGTPPQNPRFGGPNERKDFQKQRPETKQEPKPEPKPEVKTETPPATPPELIEAKADRLKGLTVLGKIELPTKQDNRGNNNRGGNSNNEKKKRKRIKPVEQDRNQARSNANNANSNEPNNRQNNNQNRQGGNQGNQNSNNQDRNQGQDRNNNNNNAANNNQSQNNNQGGGNNNNNNRNNNNRNNNNRGGNRRDEPSKTEVRDNVKNTMAQMGGGGAKKQNFGADRRRERRQDRARRREEAEQHELEQEKILKVTEFVSASDLASLMDVSINDIIQTCMNMGMFVSINQRLDAEAIAIIADEFGFDVQFISAEEEVESALIEEEDAPESLVPRAPVVTIMGHVDHGKTSLLDYIRKTKVASGEAGGITQHIGSYKVKTNDGREIAFLDTPGHEAFTAMRARGAKLTDVAIIVIAADDSVMPQTREAINHAQNAGVPMVFAFSKVDKPGANTEKIREGLSQMNILVEEWGGRFQTQEISSKSGLGIDELLEKVLLEAELLDLKANPNKRGVGTVVEASLDKGRGYVANILVQNGTMSVGDVMLAGPFFGKVKAMFDDKGQRVKSVGPSTPVQVLGLSGAPTAGDKVNMMETERDAREIANKREQLLREQSLRTRKHITLEEIGRRKAIGNFKELNVIVKGDVDGSVEALSDSLLKLSTAEVNVNIIHKGVGQVTESDVMLASAGDAVVVAFQVRPSLNARRLADQEQIEIRNYSIIYQAIEDIKKAMEGLLEPEFQEVVTANIDIREVFRISKIGTVAGCYVTEGTVKRNNKIRVIRDFIVIHEGEIQALKRFKDDVSEVKFGYECGLSIKNFNDLEVGDTIECFEMQEVKRKL</sequence>
<dbReference type="CDD" id="cd03692">
    <property type="entry name" value="mtIF2_IVc"/>
    <property type="match status" value="1"/>
</dbReference>
<keyword evidence="5 10" id="KW-0396">Initiation factor</keyword>
<organism evidence="15 16">
    <name type="scientific">Siphonobacter curvatus</name>
    <dbReference type="NCBI Taxonomy" id="2094562"/>
    <lineage>
        <taxon>Bacteria</taxon>
        <taxon>Pseudomonadati</taxon>
        <taxon>Bacteroidota</taxon>
        <taxon>Cytophagia</taxon>
        <taxon>Cytophagales</taxon>
        <taxon>Cytophagaceae</taxon>
        <taxon>Siphonobacter</taxon>
    </lineage>
</organism>
<feature type="compositionally biased region" description="Low complexity" evidence="13">
    <location>
        <begin position="217"/>
        <end position="245"/>
    </location>
</feature>
<dbReference type="AlphaFoldDB" id="A0A2S7IS24"/>
<feature type="binding site" evidence="10">
    <location>
        <begin position="702"/>
        <end position="705"/>
    </location>
    <ligand>
        <name>GTP</name>
        <dbReference type="ChEBI" id="CHEBI:37565"/>
    </ligand>
</feature>
<dbReference type="SUPFAM" id="SSF50447">
    <property type="entry name" value="Translation proteins"/>
    <property type="match status" value="2"/>
</dbReference>
<evidence type="ECO:0000313" key="16">
    <source>
        <dbReference type="Proteomes" id="UP000239590"/>
    </source>
</evidence>
<dbReference type="HAMAP" id="MF_00100_B">
    <property type="entry name" value="IF_2_B"/>
    <property type="match status" value="1"/>
</dbReference>
<comment type="caution">
    <text evidence="10">Lacks conserved residue(s) required for the propagation of feature annotation.</text>
</comment>
<feature type="compositionally biased region" description="Low complexity" evidence="13">
    <location>
        <begin position="367"/>
        <end position="449"/>
    </location>
</feature>
<dbReference type="Pfam" id="PF11987">
    <property type="entry name" value="IF-2"/>
    <property type="match status" value="1"/>
</dbReference>
<name>A0A2S7IS24_9BACT</name>
<reference evidence="16" key="1">
    <citation type="submission" date="2018-02" db="EMBL/GenBank/DDBJ databases">
        <title>Genome sequencing of Solimonas sp. HR-BB.</title>
        <authorList>
            <person name="Lee Y."/>
            <person name="Jeon C.O."/>
        </authorList>
    </citation>
    <scope>NUCLEOTIDE SEQUENCE [LARGE SCALE GENOMIC DNA]</scope>
    <source>
        <strain evidence="16">HR-U</strain>
    </source>
</reference>
<dbReference type="InterPro" id="IPR027417">
    <property type="entry name" value="P-loop_NTPase"/>
</dbReference>
<dbReference type="OrthoDB" id="9811804at2"/>
<dbReference type="NCBIfam" id="TIGR00231">
    <property type="entry name" value="small_GTP"/>
    <property type="match status" value="1"/>
</dbReference>
<dbReference type="GO" id="GO:0003924">
    <property type="term" value="F:GTPase activity"/>
    <property type="evidence" value="ECO:0007669"/>
    <property type="project" value="UniProtKB-UniRule"/>
</dbReference>
<dbReference type="Pfam" id="PF22042">
    <property type="entry name" value="EF-G_D2"/>
    <property type="match status" value="1"/>
</dbReference>
<feature type="compositionally biased region" description="Basic and acidic residues" evidence="13">
    <location>
        <begin position="196"/>
        <end position="206"/>
    </location>
</feature>
<evidence type="ECO:0000256" key="7">
    <source>
        <dbReference type="ARBA" id="ARBA00022917"/>
    </source>
</evidence>
<evidence type="ECO:0000259" key="14">
    <source>
        <dbReference type="PROSITE" id="PS51722"/>
    </source>
</evidence>
<feature type="compositionally biased region" description="Basic and acidic residues" evidence="13">
    <location>
        <begin position="451"/>
        <end position="465"/>
    </location>
</feature>
<feature type="domain" description="Tr-type G" evidence="14">
    <location>
        <begin position="592"/>
        <end position="762"/>
    </location>
</feature>
<feature type="compositionally biased region" description="Low complexity" evidence="13">
    <location>
        <begin position="338"/>
        <end position="348"/>
    </location>
</feature>
<gene>
    <name evidence="10" type="primary">infB</name>
    <name evidence="15" type="ORF">C5O19_12935</name>
</gene>
<feature type="region of interest" description="Disordered" evidence="13">
    <location>
        <begin position="130"/>
        <end position="506"/>
    </location>
</feature>
<evidence type="ECO:0000256" key="11">
    <source>
        <dbReference type="RuleBase" id="RU000644"/>
    </source>
</evidence>
<dbReference type="FunFam" id="3.40.50.10050:FF:000001">
    <property type="entry name" value="Translation initiation factor IF-2"/>
    <property type="match status" value="1"/>
</dbReference>
<feature type="compositionally biased region" description="Basic and acidic residues" evidence="13">
    <location>
        <begin position="100"/>
        <end position="113"/>
    </location>
</feature>
<dbReference type="SUPFAM" id="SSF52540">
    <property type="entry name" value="P-loop containing nucleoside triphosphate hydrolases"/>
    <property type="match status" value="1"/>
</dbReference>
<dbReference type="Pfam" id="PF00009">
    <property type="entry name" value="GTP_EFTU"/>
    <property type="match status" value="1"/>
</dbReference>
<evidence type="ECO:0000256" key="3">
    <source>
        <dbReference type="ARBA" id="ARBA00020675"/>
    </source>
</evidence>
<feature type="compositionally biased region" description="Low complexity" evidence="13">
    <location>
        <begin position="171"/>
        <end position="195"/>
    </location>
</feature>
<evidence type="ECO:0000256" key="9">
    <source>
        <dbReference type="ARBA" id="ARBA00025162"/>
    </source>
</evidence>
<dbReference type="Gene3D" id="3.40.50.300">
    <property type="entry name" value="P-loop containing nucleotide triphosphate hydrolases"/>
    <property type="match status" value="1"/>
</dbReference>
<feature type="compositionally biased region" description="Low complexity" evidence="13">
    <location>
        <begin position="133"/>
        <end position="142"/>
    </location>
</feature>
<proteinExistence type="inferred from homology"/>
<feature type="binding site" evidence="10">
    <location>
        <begin position="601"/>
        <end position="608"/>
    </location>
    <ligand>
        <name>GTP</name>
        <dbReference type="ChEBI" id="CHEBI:37565"/>
    </ligand>
</feature>
<dbReference type="InterPro" id="IPR006847">
    <property type="entry name" value="IF2_N"/>
</dbReference>
<evidence type="ECO:0000256" key="4">
    <source>
        <dbReference type="ARBA" id="ARBA00022490"/>
    </source>
</evidence>
<comment type="caution">
    <text evidence="15">The sequence shown here is derived from an EMBL/GenBank/DDBJ whole genome shotgun (WGS) entry which is preliminary data.</text>
</comment>
<dbReference type="PROSITE" id="PS51722">
    <property type="entry name" value="G_TR_2"/>
    <property type="match status" value="1"/>
</dbReference>
<dbReference type="InterPro" id="IPR000178">
    <property type="entry name" value="TF_IF2_bacterial-like"/>
</dbReference>
<dbReference type="Gene3D" id="3.40.50.10050">
    <property type="entry name" value="Translation initiation factor IF- 2, domain 3"/>
    <property type="match status" value="1"/>
</dbReference>
<evidence type="ECO:0000313" key="15">
    <source>
        <dbReference type="EMBL" id="PQA60482.1"/>
    </source>
</evidence>
<evidence type="ECO:0000256" key="8">
    <source>
        <dbReference type="ARBA" id="ARBA00023134"/>
    </source>
</evidence>
<keyword evidence="6 10" id="KW-0547">Nucleotide-binding</keyword>
<dbReference type="PANTHER" id="PTHR43381">
    <property type="entry name" value="TRANSLATION INITIATION FACTOR IF-2-RELATED"/>
    <property type="match status" value="1"/>
</dbReference>
<dbReference type="InterPro" id="IPR005225">
    <property type="entry name" value="Small_GTP-bd"/>
</dbReference>
<dbReference type="GO" id="GO:0005737">
    <property type="term" value="C:cytoplasm"/>
    <property type="evidence" value="ECO:0007669"/>
    <property type="project" value="UniProtKB-SubCell"/>
</dbReference>
<dbReference type="CDD" id="cd03702">
    <property type="entry name" value="IF2_mtIF2_II"/>
    <property type="match status" value="1"/>
</dbReference>
<dbReference type="FunFam" id="2.40.30.10:FF:000008">
    <property type="entry name" value="Translation initiation factor IF-2"/>
    <property type="match status" value="1"/>
</dbReference>
<dbReference type="FunFam" id="2.40.30.10:FF:000054">
    <property type="entry name" value="Translation initiation factor IF-2"/>
    <property type="match status" value="1"/>
</dbReference>
<keyword evidence="4 10" id="KW-0963">Cytoplasm</keyword>
<dbReference type="Pfam" id="PF04760">
    <property type="entry name" value="IF2_N"/>
    <property type="match status" value="1"/>
</dbReference>
<evidence type="ECO:0000256" key="5">
    <source>
        <dbReference type="ARBA" id="ARBA00022540"/>
    </source>
</evidence>
<accession>A0A2S7IS24</accession>
<dbReference type="Proteomes" id="UP000239590">
    <property type="component" value="Unassembled WGS sequence"/>
</dbReference>